<keyword evidence="2" id="KW-0285">Flavoprotein</keyword>
<dbReference type="EMBL" id="UXUI01007342">
    <property type="protein sequence ID" value="VDD87099.1"/>
    <property type="molecule type" value="Genomic_DNA"/>
</dbReference>
<evidence type="ECO:0000313" key="7">
    <source>
        <dbReference type="EMBL" id="VDD87099.1"/>
    </source>
</evidence>
<evidence type="ECO:0000256" key="1">
    <source>
        <dbReference type="ARBA" id="ARBA00005855"/>
    </source>
</evidence>
<keyword evidence="5" id="KW-0521">NADP</keyword>
<keyword evidence="4" id="KW-0274">FAD</keyword>
<accession>A0A0N4UY88</accession>
<dbReference type="AlphaFoldDB" id="A0A0N4UY88"/>
<evidence type="ECO:0000313" key="9">
    <source>
        <dbReference type="WBParaSite" id="EVEC_0000253401-mRNA-1"/>
    </source>
</evidence>
<keyword evidence="8" id="KW-1185">Reference proteome</keyword>
<keyword evidence="6" id="KW-0520">NAD</keyword>
<evidence type="ECO:0000256" key="3">
    <source>
        <dbReference type="ARBA" id="ARBA00022729"/>
    </source>
</evidence>
<gene>
    <name evidence="7" type="ORF">EVEC_LOCUS2242</name>
</gene>
<dbReference type="InterPro" id="IPR036188">
    <property type="entry name" value="FAD/NAD-bd_sf"/>
</dbReference>
<dbReference type="STRING" id="51028.A0A0N4UY88"/>
<name>A0A0N4UY88_ENTVE</name>
<comment type="similarity">
    <text evidence="1">Belongs to the carotenoid/retinoid oxidoreductase family. CrtISO subfamily.</text>
</comment>
<dbReference type="Proteomes" id="UP000274131">
    <property type="component" value="Unassembled WGS sequence"/>
</dbReference>
<protein>
    <submittedName>
        <fullName evidence="9">Amino_oxidase domain-containing protein</fullName>
    </submittedName>
</protein>
<dbReference type="Gene3D" id="3.50.50.60">
    <property type="entry name" value="FAD/NAD(P)-binding domain"/>
    <property type="match status" value="2"/>
</dbReference>
<dbReference type="Pfam" id="PF13450">
    <property type="entry name" value="NAD_binding_8"/>
    <property type="match status" value="1"/>
</dbReference>
<dbReference type="PANTHER" id="PTHR46091:SF3">
    <property type="entry name" value="AMINE OXIDASE DOMAIN-CONTAINING PROTEIN"/>
    <property type="match status" value="1"/>
</dbReference>
<proteinExistence type="inferred from homology"/>
<evidence type="ECO:0000256" key="5">
    <source>
        <dbReference type="ARBA" id="ARBA00022857"/>
    </source>
</evidence>
<reference evidence="7 8" key="2">
    <citation type="submission" date="2018-10" db="EMBL/GenBank/DDBJ databases">
        <authorList>
            <consortium name="Pathogen Informatics"/>
        </authorList>
    </citation>
    <scope>NUCLEOTIDE SEQUENCE [LARGE SCALE GENOMIC DNA]</scope>
</reference>
<dbReference type="SUPFAM" id="SSF51905">
    <property type="entry name" value="FAD/NAD(P)-binding domain"/>
    <property type="match status" value="1"/>
</dbReference>
<reference evidence="9" key="1">
    <citation type="submission" date="2017-02" db="UniProtKB">
        <authorList>
            <consortium name="WormBaseParasite"/>
        </authorList>
    </citation>
    <scope>IDENTIFICATION</scope>
</reference>
<dbReference type="PANTHER" id="PTHR46091">
    <property type="entry name" value="BLR7054 PROTEIN"/>
    <property type="match status" value="1"/>
</dbReference>
<evidence type="ECO:0000256" key="6">
    <source>
        <dbReference type="ARBA" id="ARBA00023027"/>
    </source>
</evidence>
<evidence type="ECO:0000256" key="4">
    <source>
        <dbReference type="ARBA" id="ARBA00022827"/>
    </source>
</evidence>
<dbReference type="WBParaSite" id="EVEC_0000253401-mRNA-1">
    <property type="protein sequence ID" value="EVEC_0000253401-mRNA-1"/>
    <property type="gene ID" value="EVEC_0000253401"/>
</dbReference>
<sequence>MARRNKRHNILDFHPSLAAEKWDVIIIGSGISGLTTAELLAASGKRVLVLEQHDRAGGACHNFELEKYEFDVGVHYVSQMKPGTDIFHICAAVSDSQVKWKEIPDPLDTIIIGQKRYPRSKGGLESFRKQLCEMFPPESDNIDAYFKYMYACLKEVPWIFRAKFAPVPIVRFLLKTGLFSVFSNIFKNMKRTLLEVMEEYELTPDLQTVISYYFVNYAAPPNRASFLQHSLFFLENGFYPVGGSNSLTSNIIRSIEKLGGRVLVKANVKRISIKNDKVDGVFVERRGEESFIPAPMVVSTAALTHVFKDLIPKTVAQKHSDFLLILTVELKSKLLIYQMADKLNKSETIKVGAFQAYIGLDGSQEDLQLPSNNYFWFKTSDVNEFDKYLSLSPEEAVDYGCPPIIYICFPSAKDPDWHKRHPGVSTCQIITQVNPSWFEEYMDKSGKRTQKRMNKEDYTRLKEMIGNTLIDCLIKNFPDISNRIAYINYSSPLTQQYYMQNNHGELYSLTQQVERFLPDVWSELRCKTDIRGLYFSGQDVFFCGVSSAYMNGLLTASTILGVDLRKQLREAVKKQQNYGTSESTEVKENK</sequence>
<keyword evidence="3" id="KW-0732">Signal</keyword>
<organism evidence="9">
    <name type="scientific">Enterobius vermicularis</name>
    <name type="common">Human pinworm</name>
    <dbReference type="NCBI Taxonomy" id="51028"/>
    <lineage>
        <taxon>Eukaryota</taxon>
        <taxon>Metazoa</taxon>
        <taxon>Ecdysozoa</taxon>
        <taxon>Nematoda</taxon>
        <taxon>Chromadorea</taxon>
        <taxon>Rhabditida</taxon>
        <taxon>Spirurina</taxon>
        <taxon>Oxyuridomorpha</taxon>
        <taxon>Oxyuroidea</taxon>
        <taxon>Oxyuridae</taxon>
        <taxon>Enterobius</taxon>
    </lineage>
</organism>
<evidence type="ECO:0000256" key="2">
    <source>
        <dbReference type="ARBA" id="ARBA00022630"/>
    </source>
</evidence>
<dbReference type="InterPro" id="IPR052206">
    <property type="entry name" value="Retinol_saturase"/>
</dbReference>
<dbReference type="OrthoDB" id="38045at2759"/>
<evidence type="ECO:0000313" key="8">
    <source>
        <dbReference type="Proteomes" id="UP000274131"/>
    </source>
</evidence>